<sequence>MKKIKLNSNEEKGTQNIIQRKERQSFIKSRGAQDSFTPPQTSTKQHSRLPTKLQSNLETSLGQDFSNVAIHTNSQKAVQMNAHAYTQGEHVHFAPGEFNPSSSKGQNLIGHEFTHVAQQRAGVVKPTKVLQKGVAVNDYKSLEHEADTFGKKAAKGETISKYKGAKAAESSTMQRKLKIDGVTAPERQAFVQKINDGSNMKFELDSANFLQLKNLVQIPIGEYDKRIEEAVISPQTVTLRLVNASNNAFIDNYNSGEVDVDDMFAMSADLFRSSFLHFIVERFHYHNYDTLRNVATQQEFDAAHKYAISSQEAFLREQYPLKTIKHISSALDQSSSLVDAAGNGTVDYVIDFTDVRYILTQPIVNTNLLENVVSSRIDIVR</sequence>
<gene>
    <name evidence="3" type="ORF">H2O64_16715</name>
</gene>
<proteinExistence type="predicted"/>
<feature type="domain" description="eCIS core" evidence="2">
    <location>
        <begin position="49"/>
        <end position="122"/>
    </location>
</feature>
<evidence type="ECO:0000259" key="2">
    <source>
        <dbReference type="Pfam" id="PF13699"/>
    </source>
</evidence>
<comment type="caution">
    <text evidence="3">The sequence shown here is derived from an EMBL/GenBank/DDBJ whole genome shotgun (WGS) entry which is preliminary data.</text>
</comment>
<dbReference type="InterPro" id="IPR025295">
    <property type="entry name" value="eCIS_core_dom"/>
</dbReference>
<dbReference type="EMBL" id="JACGWS010000010">
    <property type="protein sequence ID" value="MBC8756319.1"/>
    <property type="molecule type" value="Genomic_DNA"/>
</dbReference>
<feature type="compositionally biased region" description="Polar residues" evidence="1">
    <location>
        <begin position="32"/>
        <end position="44"/>
    </location>
</feature>
<evidence type="ECO:0000313" key="4">
    <source>
        <dbReference type="Proteomes" id="UP000619238"/>
    </source>
</evidence>
<feature type="compositionally biased region" description="Basic and acidic residues" evidence="1">
    <location>
        <begin position="8"/>
        <end position="25"/>
    </location>
</feature>
<evidence type="ECO:0000313" key="3">
    <source>
        <dbReference type="EMBL" id="MBC8756319.1"/>
    </source>
</evidence>
<evidence type="ECO:0000256" key="1">
    <source>
        <dbReference type="SAM" id="MobiDB-lite"/>
    </source>
</evidence>
<dbReference type="Proteomes" id="UP000619238">
    <property type="component" value="Unassembled WGS sequence"/>
</dbReference>
<keyword evidence="4" id="KW-1185">Reference proteome</keyword>
<feature type="region of interest" description="Disordered" evidence="1">
    <location>
        <begin position="1"/>
        <end position="51"/>
    </location>
</feature>
<organism evidence="3 4">
    <name type="scientific">Kordia aestuariivivens</name>
    <dbReference type="NCBI Taxonomy" id="2759037"/>
    <lineage>
        <taxon>Bacteria</taxon>
        <taxon>Pseudomonadati</taxon>
        <taxon>Bacteroidota</taxon>
        <taxon>Flavobacteriia</taxon>
        <taxon>Flavobacteriales</taxon>
        <taxon>Flavobacteriaceae</taxon>
        <taxon>Kordia</taxon>
    </lineage>
</organism>
<protein>
    <submittedName>
        <fullName evidence="3">DUF4157 domain-containing protein</fullName>
    </submittedName>
</protein>
<dbReference type="RefSeq" id="WP_187563358.1">
    <property type="nucleotide sequence ID" value="NZ_JACGWS010000010.1"/>
</dbReference>
<accession>A0ABR7QDB6</accession>
<reference evidence="3 4" key="1">
    <citation type="submission" date="2020-07" db="EMBL/GenBank/DDBJ databases">
        <title>Description of Kordia aestuariivivens sp. nov., isolated from a tidal flat.</title>
        <authorList>
            <person name="Park S."/>
            <person name="Yoon J.-H."/>
        </authorList>
    </citation>
    <scope>NUCLEOTIDE SEQUENCE [LARGE SCALE GENOMIC DNA]</scope>
    <source>
        <strain evidence="3 4">YSTF-M3</strain>
    </source>
</reference>
<name>A0ABR7QDB6_9FLAO</name>
<dbReference type="Pfam" id="PF13699">
    <property type="entry name" value="eCIS_core"/>
    <property type="match status" value="1"/>
</dbReference>